<sequence length="40" mass="4691">MSKSETISLKKPAEEGRRIFRNKIDGVRIVFEKWQTGNIQ</sequence>
<accession>A0A9N9CRM8</accession>
<gene>
    <name evidence="1" type="ORF">CPELLU_LOCUS7389</name>
</gene>
<organism evidence="1 2">
    <name type="scientific">Cetraspora pellucida</name>
    <dbReference type="NCBI Taxonomy" id="1433469"/>
    <lineage>
        <taxon>Eukaryota</taxon>
        <taxon>Fungi</taxon>
        <taxon>Fungi incertae sedis</taxon>
        <taxon>Mucoromycota</taxon>
        <taxon>Glomeromycotina</taxon>
        <taxon>Glomeromycetes</taxon>
        <taxon>Diversisporales</taxon>
        <taxon>Gigasporaceae</taxon>
        <taxon>Cetraspora</taxon>
    </lineage>
</organism>
<protein>
    <submittedName>
        <fullName evidence="1">10784_t:CDS:1</fullName>
    </submittedName>
</protein>
<evidence type="ECO:0000313" key="2">
    <source>
        <dbReference type="Proteomes" id="UP000789759"/>
    </source>
</evidence>
<name>A0A9N9CRM8_9GLOM</name>
<dbReference type="Proteomes" id="UP000789759">
    <property type="component" value="Unassembled WGS sequence"/>
</dbReference>
<evidence type="ECO:0000313" key="1">
    <source>
        <dbReference type="EMBL" id="CAG8609642.1"/>
    </source>
</evidence>
<keyword evidence="2" id="KW-1185">Reference proteome</keyword>
<proteinExistence type="predicted"/>
<dbReference type="EMBL" id="CAJVQA010004934">
    <property type="protein sequence ID" value="CAG8609642.1"/>
    <property type="molecule type" value="Genomic_DNA"/>
</dbReference>
<comment type="caution">
    <text evidence="1">The sequence shown here is derived from an EMBL/GenBank/DDBJ whole genome shotgun (WGS) entry which is preliminary data.</text>
</comment>
<reference evidence="1" key="1">
    <citation type="submission" date="2021-06" db="EMBL/GenBank/DDBJ databases">
        <authorList>
            <person name="Kallberg Y."/>
            <person name="Tangrot J."/>
            <person name="Rosling A."/>
        </authorList>
    </citation>
    <scope>NUCLEOTIDE SEQUENCE</scope>
    <source>
        <strain evidence="1">FL966</strain>
    </source>
</reference>
<feature type="non-terminal residue" evidence="1">
    <location>
        <position position="40"/>
    </location>
</feature>
<dbReference type="AlphaFoldDB" id="A0A9N9CRM8"/>
<dbReference type="OrthoDB" id="10366087at2759"/>